<proteinExistence type="predicted"/>
<keyword evidence="5" id="KW-1185">Reference proteome</keyword>
<evidence type="ECO:0000256" key="2">
    <source>
        <dbReference type="SAM" id="MobiDB-lite"/>
    </source>
</evidence>
<dbReference type="Pfam" id="PF18738">
    <property type="entry name" value="HEPN_DZIP3"/>
    <property type="match status" value="1"/>
</dbReference>
<reference evidence="4 5" key="1">
    <citation type="submission" date="2020-06" db="EMBL/GenBank/DDBJ databases">
        <authorList>
            <person name="Li R."/>
            <person name="Bekaert M."/>
        </authorList>
    </citation>
    <scope>NUCLEOTIDE SEQUENCE [LARGE SCALE GENOMIC DNA]</scope>
    <source>
        <strain evidence="5">wild</strain>
    </source>
</reference>
<name>A0A6J8C256_MYTCO</name>
<protein>
    <recommendedName>
        <fullName evidence="3">DZIP3-like HEPN domain-containing protein</fullName>
    </recommendedName>
</protein>
<evidence type="ECO:0000256" key="1">
    <source>
        <dbReference type="SAM" id="Coils"/>
    </source>
</evidence>
<organism evidence="4 5">
    <name type="scientific">Mytilus coruscus</name>
    <name type="common">Sea mussel</name>
    <dbReference type="NCBI Taxonomy" id="42192"/>
    <lineage>
        <taxon>Eukaryota</taxon>
        <taxon>Metazoa</taxon>
        <taxon>Spiralia</taxon>
        <taxon>Lophotrochozoa</taxon>
        <taxon>Mollusca</taxon>
        <taxon>Bivalvia</taxon>
        <taxon>Autobranchia</taxon>
        <taxon>Pteriomorphia</taxon>
        <taxon>Mytilida</taxon>
        <taxon>Mytiloidea</taxon>
        <taxon>Mytilidae</taxon>
        <taxon>Mytilinae</taxon>
        <taxon>Mytilus</taxon>
    </lineage>
</organism>
<keyword evidence="1" id="KW-0175">Coiled coil</keyword>
<evidence type="ECO:0000313" key="5">
    <source>
        <dbReference type="Proteomes" id="UP000507470"/>
    </source>
</evidence>
<sequence>MASALPVISREEINFLRVANLLIRHSPKAVRILFNREFNPSGLTSVLSKNRNKLDKLKKKHVITQTQWSLLFPSGSVPDSSHFDLTLMVCLLRNLTKITIQDKLPQPSDLSEGAAVSRIKYYRNQIAHSDSGALSDLEFSKTFDEVSMAIEIICPPMKTDCETLKDAHIDHSVHDIYLEFVKNEKQMEEMKQKHDELVAQVEVLNVERQNIESRRKRLNFNKTPRQTLKSTSQSPVSPGPKVKTNKLLSVGDVDLKDGVRNMLRRVMTNELMSKFNISGLLNMPQTDWGGEREK</sequence>
<dbReference type="AlphaFoldDB" id="A0A6J8C256"/>
<feature type="compositionally biased region" description="Polar residues" evidence="2">
    <location>
        <begin position="221"/>
        <end position="236"/>
    </location>
</feature>
<evidence type="ECO:0000259" key="3">
    <source>
        <dbReference type="Pfam" id="PF18738"/>
    </source>
</evidence>
<dbReference type="OrthoDB" id="6367890at2759"/>
<gene>
    <name evidence="4" type="ORF">MCOR_25563</name>
</gene>
<evidence type="ECO:0000313" key="4">
    <source>
        <dbReference type="EMBL" id="CAC5390468.1"/>
    </source>
</evidence>
<feature type="coiled-coil region" evidence="1">
    <location>
        <begin position="180"/>
        <end position="214"/>
    </location>
</feature>
<dbReference type="EMBL" id="CACVKT020004531">
    <property type="protein sequence ID" value="CAC5390468.1"/>
    <property type="molecule type" value="Genomic_DNA"/>
</dbReference>
<dbReference type="InterPro" id="IPR041249">
    <property type="entry name" value="HEPN_DZIP3"/>
</dbReference>
<accession>A0A6J8C256</accession>
<feature type="domain" description="DZIP3-like HEPN" evidence="3">
    <location>
        <begin position="40"/>
        <end position="176"/>
    </location>
</feature>
<feature type="region of interest" description="Disordered" evidence="2">
    <location>
        <begin position="221"/>
        <end position="242"/>
    </location>
</feature>
<dbReference type="Proteomes" id="UP000507470">
    <property type="component" value="Unassembled WGS sequence"/>
</dbReference>